<evidence type="ECO:0000313" key="1">
    <source>
        <dbReference type="EMBL" id="GAA3680699.1"/>
    </source>
</evidence>
<organism evidence="1 2">
    <name type="scientific">Arthrobacter ginkgonis</name>
    <dbReference type="NCBI Taxonomy" id="1630594"/>
    <lineage>
        <taxon>Bacteria</taxon>
        <taxon>Bacillati</taxon>
        <taxon>Actinomycetota</taxon>
        <taxon>Actinomycetes</taxon>
        <taxon>Micrococcales</taxon>
        <taxon>Micrococcaceae</taxon>
        <taxon>Arthrobacter</taxon>
    </lineage>
</organism>
<sequence>MGWLGRWLDGWLDETDWPKDPRLDPFRDGVWELSLNGEAKGWVTSSVTPMRSFPLLWVKQEQMWTQVHWLGGGHEYTEEDYGPEWYAAEDLRGGRFVAFDPRTDLETSFDAILVAGAERDRLWARLEHGVEPHSRK</sequence>
<name>A0ABP7C962_9MICC</name>
<reference evidence="2" key="1">
    <citation type="journal article" date="2019" name="Int. J. Syst. Evol. Microbiol.">
        <title>The Global Catalogue of Microorganisms (GCM) 10K type strain sequencing project: providing services to taxonomists for standard genome sequencing and annotation.</title>
        <authorList>
            <consortium name="The Broad Institute Genomics Platform"/>
            <consortium name="The Broad Institute Genome Sequencing Center for Infectious Disease"/>
            <person name="Wu L."/>
            <person name="Ma J."/>
        </authorList>
    </citation>
    <scope>NUCLEOTIDE SEQUENCE [LARGE SCALE GENOMIC DNA]</scope>
    <source>
        <strain evidence="2">JCM 30742</strain>
    </source>
</reference>
<protein>
    <submittedName>
        <fullName evidence="1">Uncharacterized protein</fullName>
    </submittedName>
</protein>
<accession>A0ABP7C962</accession>
<comment type="caution">
    <text evidence="1">The sequence shown here is derived from an EMBL/GenBank/DDBJ whole genome shotgun (WGS) entry which is preliminary data.</text>
</comment>
<proteinExistence type="predicted"/>
<keyword evidence="2" id="KW-1185">Reference proteome</keyword>
<dbReference type="Proteomes" id="UP001500752">
    <property type="component" value="Unassembled WGS sequence"/>
</dbReference>
<dbReference type="EMBL" id="BAABEO010000011">
    <property type="protein sequence ID" value="GAA3680699.1"/>
    <property type="molecule type" value="Genomic_DNA"/>
</dbReference>
<gene>
    <name evidence="1" type="ORF">GCM10023081_18550</name>
</gene>
<evidence type="ECO:0000313" key="2">
    <source>
        <dbReference type="Proteomes" id="UP001500752"/>
    </source>
</evidence>